<evidence type="ECO:0000313" key="1">
    <source>
        <dbReference type="EMBL" id="MFB9523712.1"/>
    </source>
</evidence>
<protein>
    <submittedName>
        <fullName evidence="1">Uncharacterized protein</fullName>
    </submittedName>
</protein>
<accession>A0ABV5PKG2</accession>
<gene>
    <name evidence="1" type="ORF">ACFFTU_27585</name>
</gene>
<name>A0ABV5PKG2_STRCM</name>
<evidence type="ECO:0000313" key="2">
    <source>
        <dbReference type="Proteomes" id="UP001589718"/>
    </source>
</evidence>
<dbReference type="RefSeq" id="WP_345218931.1">
    <property type="nucleotide sequence ID" value="NZ_BAAAXE010000001.1"/>
</dbReference>
<proteinExistence type="predicted"/>
<comment type="caution">
    <text evidence="1">The sequence shown here is derived from an EMBL/GenBank/DDBJ whole genome shotgun (WGS) entry which is preliminary data.</text>
</comment>
<reference evidence="1 2" key="1">
    <citation type="submission" date="2024-09" db="EMBL/GenBank/DDBJ databases">
        <authorList>
            <person name="Sun Q."/>
            <person name="Mori K."/>
        </authorList>
    </citation>
    <scope>NUCLEOTIDE SEQUENCE [LARGE SCALE GENOMIC DNA]</scope>
    <source>
        <strain evidence="1 2">JCM 4362</strain>
    </source>
</reference>
<sequence>MIVVAVLLLPSLGLMLFVMTRIEDRVLLETEPARHARRSHLRVIQGGRQAKAARHARSSRHLDAA</sequence>
<dbReference type="Proteomes" id="UP001589718">
    <property type="component" value="Unassembled WGS sequence"/>
</dbReference>
<organism evidence="1 2">
    <name type="scientific">Streptomyces cremeus</name>
    <dbReference type="NCBI Taxonomy" id="66881"/>
    <lineage>
        <taxon>Bacteria</taxon>
        <taxon>Bacillati</taxon>
        <taxon>Actinomycetota</taxon>
        <taxon>Actinomycetes</taxon>
        <taxon>Kitasatosporales</taxon>
        <taxon>Streptomycetaceae</taxon>
        <taxon>Streptomyces</taxon>
    </lineage>
</organism>
<dbReference type="EMBL" id="JBHMCR010000019">
    <property type="protein sequence ID" value="MFB9523712.1"/>
    <property type="molecule type" value="Genomic_DNA"/>
</dbReference>
<keyword evidence="2" id="KW-1185">Reference proteome</keyword>